<feature type="domain" description="PDEase" evidence="5">
    <location>
        <begin position="812"/>
        <end position="1141"/>
    </location>
</feature>
<feature type="compositionally biased region" description="Basic and acidic residues" evidence="4">
    <location>
        <begin position="16"/>
        <end position="26"/>
    </location>
</feature>
<dbReference type="InterPro" id="IPR003018">
    <property type="entry name" value="GAF"/>
</dbReference>
<dbReference type="EMBL" id="JAPFFF010000002">
    <property type="protein sequence ID" value="KAK8896250.1"/>
    <property type="molecule type" value="Genomic_DNA"/>
</dbReference>
<dbReference type="SUPFAM" id="SSF109604">
    <property type="entry name" value="HD-domain/PDEase-like"/>
    <property type="match status" value="1"/>
</dbReference>
<comment type="caution">
    <text evidence="6">The sequence shown here is derived from an EMBL/GenBank/DDBJ whole genome shotgun (WGS) entry which is preliminary data.</text>
</comment>
<feature type="coiled-coil region" evidence="3">
    <location>
        <begin position="972"/>
        <end position="1034"/>
    </location>
</feature>
<dbReference type="PANTHER" id="PTHR11347">
    <property type="entry name" value="CYCLIC NUCLEOTIDE PHOSPHODIESTERASE"/>
    <property type="match status" value="1"/>
</dbReference>
<evidence type="ECO:0000313" key="6">
    <source>
        <dbReference type="EMBL" id="KAK8896250.1"/>
    </source>
</evidence>
<dbReference type="InterPro" id="IPR029016">
    <property type="entry name" value="GAF-like_dom_sf"/>
</dbReference>
<evidence type="ECO:0000256" key="1">
    <source>
        <dbReference type="ARBA" id="ARBA00022723"/>
    </source>
</evidence>
<sequence length="1146" mass="131321">MNDDLQSNYLTIEHRKDSSHKFDKISTDSSSFLNSRRTTASKKPLPTVPNMSMTLNINMLSNQNAPTNKNGQTSRTASSSSLTRNFSSSNQFIKKNVLPPKIKAMRSINTSELELSKTTKIPNISESIESAPSRVDKNLQLASEMDDFFLLLSHDSLQLSVEKYVQEKLNAGQVFFWQAVASVQRFYSNKLNMSVAHNEGLIGYAFHNRSTVVIPCANKHDWYDQQVDGQIVNHTSSLVLFPLFDSMNNLVSIVEVSKKANDSLVTKSNHRFIEIFQKKFRVFSHWILNEDDHNEDDFKDLLNLMEVGQFILSFKRKMIEIFECRQAEIWIYTEKTGEESEIQSKFTLYTENGPVEIDTSQVGIVGEVIHRQQVYNCYINNLQSSYNVETDSSYEEPILAMPYSVSDSVSKKVYIIMIRGQNRKKIFTTFDEKKLAKISKFIFASFINSLFIEELNDSSAANEKLLQSILRIVPKVKERRRPEDVLEISMRELKSFTKADRVTYYEIDRERNILRSAYFEGVKDKIQVPIGTGQCGIAALRGVVLNTANAYEEKFFDPVYDKITKYQTKTLLSVPIINTNGAVGAVIQLLNKQDSKPFSENDASVSQIFGSVCMCLLSSSSLFAELNDSKRRLVELSNAINNLSADENFYDIVTESARSALQCEFVTFYTLDEASLLFHPLSTSSTKATSSNNIKKVFADLSSLNGIASKVMNDKKTFFTNDVKNHEALSDENQEEKKYMISILICPVLSIKKKKVIGLVRAINKRGLFDLNDVKTLESYSIIFSVNHEDEKLREINLNGPAQVKMNKWITINESELTCIPQMLRIPEENVPMMKNLDFNILGWNNNGLYQIMFHVFGSFGLLNRFKITNTTFYSFLFDCKSEYDKKKVKFHNWLHCVEMVQFFSYIANETDLRNTLHARDLFAIFISLTISYISNDGTNNSFNIKTSSPLGLALHSNSSSILETISMIKLIQIMKQEKSNLMKNMNEEDSKYIWALIFKLISISDLNQKDDIVEKAEERFKDATLDMNNSEDRSTLIVLFFRASLMSTYCRPFLISQKWHDMEIAEMLELGDMEEKAKINFTSDYYCRDICNKINHSIEQIEQKVLPLFKILQKGMPDLADTYSSIQSNLKTWTHFKNAKNTDNK</sequence>
<reference evidence="6 7" key="1">
    <citation type="submission" date="2024-04" db="EMBL/GenBank/DDBJ databases">
        <title>Tritrichomonas musculus Genome.</title>
        <authorList>
            <person name="Alves-Ferreira E."/>
            <person name="Grigg M."/>
            <person name="Lorenzi H."/>
            <person name="Galac M."/>
        </authorList>
    </citation>
    <scope>NUCLEOTIDE SEQUENCE [LARGE SCALE GENOMIC DNA]</scope>
    <source>
        <strain evidence="6 7">EAF2021</strain>
    </source>
</reference>
<dbReference type="SMART" id="SM00065">
    <property type="entry name" value="GAF"/>
    <property type="match status" value="2"/>
</dbReference>
<evidence type="ECO:0000256" key="4">
    <source>
        <dbReference type="SAM" id="MobiDB-lite"/>
    </source>
</evidence>
<feature type="compositionally biased region" description="Polar residues" evidence="4">
    <location>
        <begin position="61"/>
        <end position="72"/>
    </location>
</feature>
<evidence type="ECO:0000259" key="5">
    <source>
        <dbReference type="PROSITE" id="PS51845"/>
    </source>
</evidence>
<proteinExistence type="predicted"/>
<feature type="region of interest" description="Disordered" evidence="4">
    <location>
        <begin position="61"/>
        <end position="83"/>
    </location>
</feature>
<evidence type="ECO:0000313" key="7">
    <source>
        <dbReference type="Proteomes" id="UP001470230"/>
    </source>
</evidence>
<name>A0ABR2KYS2_9EUKA</name>
<gene>
    <name evidence="6" type="ORF">M9Y10_014147</name>
</gene>
<evidence type="ECO:0000256" key="2">
    <source>
        <dbReference type="ARBA" id="ARBA00022801"/>
    </source>
</evidence>
<protein>
    <recommendedName>
        <fullName evidence="5">PDEase domain-containing protein</fullName>
    </recommendedName>
</protein>
<feature type="region of interest" description="Disordered" evidence="4">
    <location>
        <begin position="16"/>
        <end position="49"/>
    </location>
</feature>
<dbReference type="Proteomes" id="UP001470230">
    <property type="component" value="Unassembled WGS sequence"/>
</dbReference>
<keyword evidence="7" id="KW-1185">Reference proteome</keyword>
<feature type="compositionally biased region" description="Low complexity" evidence="4">
    <location>
        <begin position="73"/>
        <end position="83"/>
    </location>
</feature>
<dbReference type="Pfam" id="PF01590">
    <property type="entry name" value="GAF"/>
    <property type="match status" value="2"/>
</dbReference>
<dbReference type="SUPFAM" id="SSF55781">
    <property type="entry name" value="GAF domain-like"/>
    <property type="match status" value="4"/>
</dbReference>
<organism evidence="6 7">
    <name type="scientific">Tritrichomonas musculus</name>
    <dbReference type="NCBI Taxonomy" id="1915356"/>
    <lineage>
        <taxon>Eukaryota</taxon>
        <taxon>Metamonada</taxon>
        <taxon>Parabasalia</taxon>
        <taxon>Tritrichomonadida</taxon>
        <taxon>Tritrichomonadidae</taxon>
        <taxon>Tritrichomonas</taxon>
    </lineage>
</organism>
<evidence type="ECO:0000256" key="3">
    <source>
        <dbReference type="SAM" id="Coils"/>
    </source>
</evidence>
<dbReference type="InterPro" id="IPR036971">
    <property type="entry name" value="PDEase_catalytic_dom_sf"/>
</dbReference>
<accession>A0ABR2KYS2</accession>
<dbReference type="Gene3D" id="3.30.450.40">
    <property type="match status" value="3"/>
</dbReference>
<dbReference type="Pfam" id="PF00233">
    <property type="entry name" value="PDEase_I"/>
    <property type="match status" value="1"/>
</dbReference>
<keyword evidence="2" id="KW-0378">Hydrolase</keyword>
<dbReference type="PROSITE" id="PS51845">
    <property type="entry name" value="PDEASE_I_2"/>
    <property type="match status" value="1"/>
</dbReference>
<dbReference type="InterPro" id="IPR002073">
    <property type="entry name" value="PDEase_catalytic_dom"/>
</dbReference>
<keyword evidence="3" id="KW-0175">Coiled coil</keyword>
<keyword evidence="1" id="KW-0479">Metal-binding</keyword>
<feature type="compositionally biased region" description="Polar residues" evidence="4">
    <location>
        <begin position="27"/>
        <end position="38"/>
    </location>
</feature>
<dbReference type="Gene3D" id="1.10.1300.10">
    <property type="entry name" value="3'5'-cyclic nucleotide phosphodiesterase, catalytic domain"/>
    <property type="match status" value="1"/>
</dbReference>